<feature type="coiled-coil region" evidence="3">
    <location>
        <begin position="243"/>
        <end position="270"/>
    </location>
</feature>
<keyword evidence="7" id="KW-1185">Reference proteome</keyword>
<dbReference type="Pfam" id="PF01522">
    <property type="entry name" value="Polysacc_deac_1"/>
    <property type="match status" value="1"/>
</dbReference>
<evidence type="ECO:0000256" key="1">
    <source>
        <dbReference type="ARBA" id="ARBA00004613"/>
    </source>
</evidence>
<dbReference type="InterPro" id="IPR002509">
    <property type="entry name" value="NODB_dom"/>
</dbReference>
<keyword evidence="3" id="KW-0175">Coiled coil</keyword>
<name>A0ABU6FZK8_9BACL</name>
<feature type="signal peptide" evidence="4">
    <location>
        <begin position="1"/>
        <end position="33"/>
    </location>
</feature>
<dbReference type="PROSITE" id="PS51677">
    <property type="entry name" value="NODB"/>
    <property type="match status" value="1"/>
</dbReference>
<gene>
    <name evidence="6" type="ORF">P4I72_08420</name>
</gene>
<dbReference type="SUPFAM" id="SSF88713">
    <property type="entry name" value="Glycoside hydrolase/deacetylase"/>
    <property type="match status" value="1"/>
</dbReference>
<comment type="subcellular location">
    <subcellularLocation>
        <location evidence="1">Secreted</location>
    </subcellularLocation>
</comment>
<evidence type="ECO:0000256" key="2">
    <source>
        <dbReference type="ARBA" id="ARBA00022729"/>
    </source>
</evidence>
<feature type="chain" id="PRO_5045530077" evidence="4">
    <location>
        <begin position="34"/>
        <end position="272"/>
    </location>
</feature>
<reference evidence="6 7" key="1">
    <citation type="submission" date="2023-03" db="EMBL/GenBank/DDBJ databases">
        <title>Bacillus Genome Sequencing.</title>
        <authorList>
            <person name="Dunlap C."/>
        </authorList>
    </citation>
    <scope>NUCLEOTIDE SEQUENCE [LARGE SCALE GENOMIC DNA]</scope>
    <source>
        <strain evidence="6 7">BD-533</strain>
    </source>
</reference>
<dbReference type="InterPro" id="IPR051398">
    <property type="entry name" value="Polysacch_Deacetylase"/>
</dbReference>
<dbReference type="EMBL" id="JARLKY010000018">
    <property type="protein sequence ID" value="MEC0227145.1"/>
    <property type="molecule type" value="Genomic_DNA"/>
</dbReference>
<proteinExistence type="predicted"/>
<dbReference type="Gene3D" id="3.20.20.370">
    <property type="entry name" value="Glycoside hydrolase/deacetylase"/>
    <property type="match status" value="1"/>
</dbReference>
<dbReference type="Proteomes" id="UP001338137">
    <property type="component" value="Unassembled WGS sequence"/>
</dbReference>
<accession>A0ABU6FZK8</accession>
<dbReference type="PANTHER" id="PTHR34216:SF3">
    <property type="entry name" value="POLY-BETA-1,6-N-ACETYL-D-GLUCOSAMINE N-DEACETYLASE"/>
    <property type="match status" value="1"/>
</dbReference>
<evidence type="ECO:0000259" key="5">
    <source>
        <dbReference type="PROSITE" id="PS51677"/>
    </source>
</evidence>
<dbReference type="PANTHER" id="PTHR34216">
    <property type="match status" value="1"/>
</dbReference>
<evidence type="ECO:0000256" key="3">
    <source>
        <dbReference type="SAM" id="Coils"/>
    </source>
</evidence>
<dbReference type="PROSITE" id="PS51257">
    <property type="entry name" value="PROKAR_LIPOPROTEIN"/>
    <property type="match status" value="1"/>
</dbReference>
<comment type="caution">
    <text evidence="6">The sequence shown here is derived from an EMBL/GenBank/DDBJ whole genome shotgun (WGS) entry which is preliminary data.</text>
</comment>
<dbReference type="CDD" id="cd10918">
    <property type="entry name" value="CE4_NodB_like_5s_6s"/>
    <property type="match status" value="1"/>
</dbReference>
<dbReference type="RefSeq" id="WP_326071526.1">
    <property type="nucleotide sequence ID" value="NZ_JARLKY010000018.1"/>
</dbReference>
<evidence type="ECO:0000313" key="7">
    <source>
        <dbReference type="Proteomes" id="UP001338137"/>
    </source>
</evidence>
<feature type="domain" description="NodB homology" evidence="5">
    <location>
        <begin position="101"/>
        <end position="272"/>
    </location>
</feature>
<evidence type="ECO:0000313" key="6">
    <source>
        <dbReference type="EMBL" id="MEC0227145.1"/>
    </source>
</evidence>
<evidence type="ECO:0000256" key="4">
    <source>
        <dbReference type="SAM" id="SignalP"/>
    </source>
</evidence>
<protein>
    <submittedName>
        <fullName evidence="6">Polysaccharide deacetylase family protein</fullName>
    </submittedName>
</protein>
<sequence length="272" mass="30724">MPMMLKRWRFTTPTKIATIAAIFLASVACFAHATLFAAETHGIQIPVLNYHSIGVEPGNNYVLPPDAFARQMAYLAAQHYTPLTLGDFVRIIEKKQPSPPKPVLLTFDDGYANNAEVAMPILRQYGFPATLFLSPGAVGQPGYLSWPQVQELSAAGWDIAPHGMTHPHLPKLSREEQREELAESRQVIEHELGKRVDVFAYPYGEYNADTLKLLSELGYRYAFTIQEGWASSNQSPYKLRRLVVHEEESLKDWILRLQRAEDKSVRLKKAMS</sequence>
<keyword evidence="2 4" id="KW-0732">Signal</keyword>
<dbReference type="InterPro" id="IPR011330">
    <property type="entry name" value="Glyco_hydro/deAcase_b/a-brl"/>
</dbReference>
<organism evidence="6 7">
    <name type="scientific">Paenibacillus alba</name>
    <dbReference type="NCBI Taxonomy" id="1197127"/>
    <lineage>
        <taxon>Bacteria</taxon>
        <taxon>Bacillati</taxon>
        <taxon>Bacillota</taxon>
        <taxon>Bacilli</taxon>
        <taxon>Bacillales</taxon>
        <taxon>Paenibacillaceae</taxon>
        <taxon>Paenibacillus</taxon>
    </lineage>
</organism>